<comment type="similarity">
    <text evidence="1">Belongs to the histone H2B family.</text>
</comment>
<name>A0ABS2Y085_POLSP</name>
<proteinExistence type="inferred from homology"/>
<dbReference type="EMBL" id="JAAWVQ010091039">
    <property type="protein sequence ID" value="MBN3279585.1"/>
    <property type="molecule type" value="Genomic_DNA"/>
</dbReference>
<dbReference type="Gene3D" id="1.10.20.10">
    <property type="entry name" value="Histone, subunit A"/>
    <property type="match status" value="2"/>
</dbReference>
<sequence>MALEASRLSLYNKRCTLTGKEVQSAVRLLYAGDLGKHDASEGMKSVHLDAGIVDCSVGDLFQSVALEASRLSLLSERHTLAGREIQSAVRLLYAGELGKHV</sequence>
<evidence type="ECO:0000313" key="2">
    <source>
        <dbReference type="EMBL" id="MBN3279585.1"/>
    </source>
</evidence>
<feature type="non-terminal residue" evidence="2">
    <location>
        <position position="1"/>
    </location>
</feature>
<dbReference type="Proteomes" id="UP001166093">
    <property type="component" value="Unassembled WGS sequence"/>
</dbReference>
<dbReference type="SUPFAM" id="SSF47113">
    <property type="entry name" value="Histone-fold"/>
    <property type="match status" value="2"/>
</dbReference>
<dbReference type="PANTHER" id="PTHR23428">
    <property type="entry name" value="HISTONE H2B"/>
    <property type="match status" value="1"/>
</dbReference>
<organism evidence="2 3">
    <name type="scientific">Polyodon spathula</name>
    <name type="common">North American paddlefish</name>
    <name type="synonym">Squalus spathula</name>
    <dbReference type="NCBI Taxonomy" id="7913"/>
    <lineage>
        <taxon>Eukaryota</taxon>
        <taxon>Metazoa</taxon>
        <taxon>Chordata</taxon>
        <taxon>Craniata</taxon>
        <taxon>Vertebrata</taxon>
        <taxon>Euteleostomi</taxon>
        <taxon>Actinopterygii</taxon>
        <taxon>Chondrostei</taxon>
        <taxon>Acipenseriformes</taxon>
        <taxon>Polyodontidae</taxon>
        <taxon>Polyodon</taxon>
    </lineage>
</organism>
<keyword evidence="3" id="KW-1185">Reference proteome</keyword>
<dbReference type="InterPro" id="IPR009072">
    <property type="entry name" value="Histone-fold"/>
</dbReference>
<evidence type="ECO:0000313" key="3">
    <source>
        <dbReference type="Proteomes" id="UP001166093"/>
    </source>
</evidence>
<protein>
    <submittedName>
        <fullName evidence="2">H2B protein</fullName>
    </submittedName>
</protein>
<dbReference type="InterPro" id="IPR000558">
    <property type="entry name" value="Histone_H2B"/>
</dbReference>
<feature type="non-terminal residue" evidence="2">
    <location>
        <position position="101"/>
    </location>
</feature>
<evidence type="ECO:0000256" key="1">
    <source>
        <dbReference type="ARBA" id="ARBA00006846"/>
    </source>
</evidence>
<reference evidence="2" key="1">
    <citation type="journal article" date="2021" name="Cell">
        <title>Tracing the genetic footprints of vertebrate landing in non-teleost ray-finned fishes.</title>
        <authorList>
            <person name="Bi X."/>
            <person name="Wang K."/>
            <person name="Yang L."/>
            <person name="Pan H."/>
            <person name="Jiang H."/>
            <person name="Wei Q."/>
            <person name="Fang M."/>
            <person name="Yu H."/>
            <person name="Zhu C."/>
            <person name="Cai Y."/>
            <person name="He Y."/>
            <person name="Gan X."/>
            <person name="Zeng H."/>
            <person name="Yu D."/>
            <person name="Zhu Y."/>
            <person name="Jiang H."/>
            <person name="Qiu Q."/>
            <person name="Yang H."/>
            <person name="Zhang Y.E."/>
            <person name="Wang W."/>
            <person name="Zhu M."/>
            <person name="He S."/>
            <person name="Zhang G."/>
        </authorList>
    </citation>
    <scope>NUCLEOTIDE SEQUENCE</scope>
    <source>
        <strain evidence="2">Pddl_001</strain>
    </source>
</reference>
<accession>A0ABS2Y085</accession>
<gene>
    <name evidence="2" type="primary">H2b_4</name>
    <name evidence="2" type="ORF">GTO93_0011002</name>
</gene>
<comment type="caution">
    <text evidence="2">The sequence shown here is derived from an EMBL/GenBank/DDBJ whole genome shotgun (WGS) entry which is preliminary data.</text>
</comment>
<dbReference type="PRINTS" id="PR00621">
    <property type="entry name" value="HISTONEH2B"/>
</dbReference>